<dbReference type="AlphaFoldDB" id="A0AAW0S6C6"/>
<protein>
    <recommendedName>
        <fullName evidence="6">tRNA A64-2'-O-ribosylphosphate transferase</fullName>
    </recommendedName>
</protein>
<evidence type="ECO:0000256" key="1">
    <source>
        <dbReference type="SAM" id="MobiDB-lite"/>
    </source>
</evidence>
<evidence type="ECO:0008006" key="6">
    <source>
        <dbReference type="Google" id="ProtNLM"/>
    </source>
</evidence>
<dbReference type="GO" id="GO:0005737">
    <property type="term" value="C:cytoplasm"/>
    <property type="evidence" value="ECO:0007669"/>
    <property type="project" value="TreeGrafter"/>
</dbReference>
<dbReference type="PIRSF" id="PIRSF007747">
    <property type="entry name" value="Ribosyl_Ptfrase"/>
    <property type="match status" value="1"/>
</dbReference>
<dbReference type="GO" id="GO:0019988">
    <property type="term" value="P:charged-tRNA amino acid modification"/>
    <property type="evidence" value="ECO:0007669"/>
    <property type="project" value="InterPro"/>
</dbReference>
<dbReference type="InterPro" id="IPR033449">
    <property type="entry name" value="Rit1_N"/>
</dbReference>
<dbReference type="Pfam" id="PF04179">
    <property type="entry name" value="Init_tRNA_PT"/>
    <property type="match status" value="1"/>
</dbReference>
<dbReference type="GO" id="GO:0043399">
    <property type="term" value="F:tRNA adenosine(64)-2'-O-ribosylphosphate transferase activity"/>
    <property type="evidence" value="ECO:0007669"/>
    <property type="project" value="InterPro"/>
</dbReference>
<proteinExistence type="predicted"/>
<feature type="domain" description="Rit1 DUSP-like" evidence="2">
    <location>
        <begin position="385"/>
        <end position="508"/>
    </location>
</feature>
<evidence type="ECO:0000313" key="5">
    <source>
        <dbReference type="Proteomes" id="UP001397290"/>
    </source>
</evidence>
<evidence type="ECO:0000259" key="2">
    <source>
        <dbReference type="Pfam" id="PF04179"/>
    </source>
</evidence>
<organism evidence="4 5">
    <name type="scientific">Beauveria asiatica</name>
    <dbReference type="NCBI Taxonomy" id="1069075"/>
    <lineage>
        <taxon>Eukaryota</taxon>
        <taxon>Fungi</taxon>
        <taxon>Dikarya</taxon>
        <taxon>Ascomycota</taxon>
        <taxon>Pezizomycotina</taxon>
        <taxon>Sordariomycetes</taxon>
        <taxon>Hypocreomycetidae</taxon>
        <taxon>Hypocreales</taxon>
        <taxon>Cordycipitaceae</taxon>
        <taxon>Beauveria</taxon>
    </lineage>
</organism>
<dbReference type="InterPro" id="IPR033421">
    <property type="entry name" value="Rit1_DUSP-like"/>
</dbReference>
<dbReference type="Pfam" id="PF17184">
    <property type="entry name" value="Rit1_C"/>
    <property type="match status" value="1"/>
</dbReference>
<comment type="caution">
    <text evidence="4">The sequence shown here is derived from an EMBL/GenBank/DDBJ whole genome shotgun (WGS) entry which is preliminary data.</text>
</comment>
<name>A0AAW0S6C6_9HYPO</name>
<keyword evidence="5" id="KW-1185">Reference proteome</keyword>
<gene>
    <name evidence="4" type="ORF">G3M48_005014</name>
</gene>
<dbReference type="PANTHER" id="PTHR31811:SF0">
    <property type="entry name" value="TRNA A64-2'-O-RIBOSYLPHOSPHATE TRANSFERASE"/>
    <property type="match status" value="1"/>
</dbReference>
<feature type="domain" description="Rit1 N-terminal" evidence="3">
    <location>
        <begin position="41"/>
        <end position="324"/>
    </location>
</feature>
<feature type="region of interest" description="Disordered" evidence="1">
    <location>
        <begin position="1"/>
        <end position="21"/>
    </location>
</feature>
<dbReference type="Proteomes" id="UP001397290">
    <property type="component" value="Unassembled WGS sequence"/>
</dbReference>
<accession>A0AAW0S6C6</accession>
<dbReference type="PANTHER" id="PTHR31811">
    <property type="entry name" value="TRNA A64-2'-O-RIBOSYLPHOSPHATE TRANSFERASE"/>
    <property type="match status" value="1"/>
</dbReference>
<sequence length="513" mass="54801">MASPASDPDAASSPRPVGIHHSDILFSNDQQMSMSALMSGLKRTTLTMHNRLRSIRADAEFVARAASAFGGPREAEADAGAEDAAPGNTRRPLIANERCGSWYVRPENKGGSAYFKSTDGHERAWKFSTRRLNLHIVELAEKHDGVIIVDSTRRGKRMPDALSTTIPVWCAVLNRVLLPQHPLSQKLFLPPSLPPTTHAQITALLPGFVASLEALALPLPRRLGKPLRPLWITQDSVLPGQHDGEDDEGGSSVVFEDYRPVICCTASRRVVGSETEEGGYIQGAGDDTENWAHGLTPPVFWAHADRLLETAEADLPALIERLVQEDAATHAATGSEARTLLAPGICVCPASAATAAPRGGESSECYIQLLPSTSPQESWVKGPRLMQVGLGNSKAGSRNLRLALPHICAFAREYMRGVASSSPSGGDGNEKKIIVSCDSGKDFSVGTALALSCLLLDDAGSLREEGGGGARAEGFTKTLVKSRLGGFMTAFPAANPSRATLQSVNSFLMDWRN</sequence>
<evidence type="ECO:0000313" key="4">
    <source>
        <dbReference type="EMBL" id="KAK8149922.1"/>
    </source>
</evidence>
<evidence type="ECO:0000259" key="3">
    <source>
        <dbReference type="Pfam" id="PF17184"/>
    </source>
</evidence>
<feature type="region of interest" description="Disordered" evidence="1">
    <location>
        <begin position="72"/>
        <end position="91"/>
    </location>
</feature>
<reference evidence="4 5" key="1">
    <citation type="submission" date="2020-02" db="EMBL/GenBank/DDBJ databases">
        <title>Comparative genomics of the hypocrealean fungal genus Beauvera.</title>
        <authorList>
            <person name="Showalter D.N."/>
            <person name="Bushley K.E."/>
            <person name="Rehner S.A."/>
        </authorList>
    </citation>
    <scope>NUCLEOTIDE SEQUENCE [LARGE SCALE GENOMIC DNA]</scope>
    <source>
        <strain evidence="4 5">ARSEF4384</strain>
    </source>
</reference>
<dbReference type="InterPro" id="IPR007306">
    <property type="entry name" value="Rit1"/>
</dbReference>
<feature type="compositionally biased region" description="Low complexity" evidence="1">
    <location>
        <begin position="1"/>
        <end position="16"/>
    </location>
</feature>
<dbReference type="EMBL" id="JAAHCF010000033">
    <property type="protein sequence ID" value="KAK8149922.1"/>
    <property type="molecule type" value="Genomic_DNA"/>
</dbReference>